<dbReference type="Proteomes" id="UP001396334">
    <property type="component" value="Unassembled WGS sequence"/>
</dbReference>
<feature type="region of interest" description="Disordered" evidence="1">
    <location>
        <begin position="70"/>
        <end position="94"/>
    </location>
</feature>
<name>A0ABR2Q330_9ROSI</name>
<reference evidence="2 3" key="1">
    <citation type="journal article" date="2024" name="G3 (Bethesda)">
        <title>Genome assembly of Hibiscus sabdariffa L. provides insights into metabolisms of medicinal natural products.</title>
        <authorList>
            <person name="Kim T."/>
        </authorList>
    </citation>
    <scope>NUCLEOTIDE SEQUENCE [LARGE SCALE GENOMIC DNA]</scope>
    <source>
        <strain evidence="2">TK-2024</strain>
        <tissue evidence="2">Old leaves</tissue>
    </source>
</reference>
<organism evidence="2 3">
    <name type="scientific">Hibiscus sabdariffa</name>
    <name type="common">roselle</name>
    <dbReference type="NCBI Taxonomy" id="183260"/>
    <lineage>
        <taxon>Eukaryota</taxon>
        <taxon>Viridiplantae</taxon>
        <taxon>Streptophyta</taxon>
        <taxon>Embryophyta</taxon>
        <taxon>Tracheophyta</taxon>
        <taxon>Spermatophyta</taxon>
        <taxon>Magnoliopsida</taxon>
        <taxon>eudicotyledons</taxon>
        <taxon>Gunneridae</taxon>
        <taxon>Pentapetalae</taxon>
        <taxon>rosids</taxon>
        <taxon>malvids</taxon>
        <taxon>Malvales</taxon>
        <taxon>Malvaceae</taxon>
        <taxon>Malvoideae</taxon>
        <taxon>Hibiscus</taxon>
    </lineage>
</organism>
<proteinExistence type="predicted"/>
<accession>A0ABR2Q330</accession>
<sequence length="94" mass="10702">MDMDAMLILVKPNQVRWELKEEFVLAKKEKPDMHELVETDRDRSSSPMLQGSNLFGFWRQQLQIAMDGDSQTAATRTQQRSMAMAGAAGEGERE</sequence>
<keyword evidence="3" id="KW-1185">Reference proteome</keyword>
<gene>
    <name evidence="2" type="ORF">V6N11_069524</name>
</gene>
<evidence type="ECO:0000313" key="2">
    <source>
        <dbReference type="EMBL" id="KAK8995075.1"/>
    </source>
</evidence>
<evidence type="ECO:0000256" key="1">
    <source>
        <dbReference type="SAM" id="MobiDB-lite"/>
    </source>
</evidence>
<feature type="compositionally biased region" description="Polar residues" evidence="1">
    <location>
        <begin position="70"/>
        <end position="81"/>
    </location>
</feature>
<evidence type="ECO:0000313" key="3">
    <source>
        <dbReference type="Proteomes" id="UP001396334"/>
    </source>
</evidence>
<dbReference type="EMBL" id="JBBPBN010000046">
    <property type="protein sequence ID" value="KAK8995075.1"/>
    <property type="molecule type" value="Genomic_DNA"/>
</dbReference>
<comment type="caution">
    <text evidence="2">The sequence shown here is derived from an EMBL/GenBank/DDBJ whole genome shotgun (WGS) entry which is preliminary data.</text>
</comment>
<protein>
    <submittedName>
        <fullName evidence="2">Uncharacterized protein</fullName>
    </submittedName>
</protein>